<dbReference type="SUPFAM" id="SSF48403">
    <property type="entry name" value="Ankyrin repeat"/>
    <property type="match status" value="1"/>
</dbReference>
<dbReference type="PROSITE" id="PS50088">
    <property type="entry name" value="ANK_REPEAT"/>
    <property type="match status" value="2"/>
</dbReference>
<evidence type="ECO:0000256" key="1">
    <source>
        <dbReference type="PROSITE-ProRule" id="PRU00023"/>
    </source>
</evidence>
<dbReference type="SMART" id="SM00248">
    <property type="entry name" value="ANK"/>
    <property type="match status" value="2"/>
</dbReference>
<dbReference type="AlphaFoldDB" id="A0A812DT74"/>
<keyword evidence="4" id="KW-1185">Reference proteome</keyword>
<feature type="repeat" description="ANK" evidence="1">
    <location>
        <begin position="269"/>
        <end position="302"/>
    </location>
</feature>
<feature type="repeat" description="ANK" evidence="1">
    <location>
        <begin position="236"/>
        <end position="268"/>
    </location>
</feature>
<reference evidence="3" key="1">
    <citation type="submission" date="2021-01" db="EMBL/GenBank/DDBJ databases">
        <authorList>
            <person name="Li R."/>
            <person name="Bekaert M."/>
        </authorList>
    </citation>
    <scope>NUCLEOTIDE SEQUENCE</scope>
    <source>
        <strain evidence="3">Farmed</strain>
    </source>
</reference>
<dbReference type="InterPro" id="IPR002110">
    <property type="entry name" value="Ankyrin_rpt"/>
</dbReference>
<dbReference type="InterPro" id="IPR051594">
    <property type="entry name" value="KRIT1/FRMD8"/>
</dbReference>
<evidence type="ECO:0000259" key="2">
    <source>
        <dbReference type="Pfam" id="PF16705"/>
    </source>
</evidence>
<dbReference type="PANTHER" id="PTHR13283">
    <property type="entry name" value="KREV INTERACTION TRAPPED 1-RELATED"/>
    <property type="match status" value="1"/>
</dbReference>
<dbReference type="Proteomes" id="UP000597762">
    <property type="component" value="Unassembled WGS sequence"/>
</dbReference>
<dbReference type="GO" id="GO:2000114">
    <property type="term" value="P:regulation of establishment of cell polarity"/>
    <property type="evidence" value="ECO:0007669"/>
    <property type="project" value="TreeGrafter"/>
</dbReference>
<dbReference type="InterPro" id="IPR036770">
    <property type="entry name" value="Ankyrin_rpt-contain_sf"/>
</dbReference>
<dbReference type="Pfam" id="PF12796">
    <property type="entry name" value="Ank_2"/>
    <property type="match status" value="1"/>
</dbReference>
<organism evidence="3 4">
    <name type="scientific">Acanthosepion pharaonis</name>
    <name type="common">Pharaoh cuttlefish</name>
    <name type="synonym">Sepia pharaonis</name>
    <dbReference type="NCBI Taxonomy" id="158019"/>
    <lineage>
        <taxon>Eukaryota</taxon>
        <taxon>Metazoa</taxon>
        <taxon>Spiralia</taxon>
        <taxon>Lophotrochozoa</taxon>
        <taxon>Mollusca</taxon>
        <taxon>Cephalopoda</taxon>
        <taxon>Coleoidea</taxon>
        <taxon>Decapodiformes</taxon>
        <taxon>Sepiida</taxon>
        <taxon>Sepiina</taxon>
        <taxon>Sepiidae</taxon>
        <taxon>Acanthosepion</taxon>
    </lineage>
</organism>
<proteinExistence type="predicted"/>
<dbReference type="Pfam" id="PF16705">
    <property type="entry name" value="NUDIX_5"/>
    <property type="match status" value="1"/>
</dbReference>
<dbReference type="GO" id="GO:0045454">
    <property type="term" value="P:cell redox homeostasis"/>
    <property type="evidence" value="ECO:0007669"/>
    <property type="project" value="TreeGrafter"/>
</dbReference>
<dbReference type="EMBL" id="CAHIKZ030003957">
    <property type="protein sequence ID" value="CAE1305775.1"/>
    <property type="molecule type" value="Genomic_DNA"/>
</dbReference>
<protein>
    <submittedName>
        <fullName evidence="3">KRIT1</fullName>
    </submittedName>
</protein>
<dbReference type="PROSITE" id="PS50297">
    <property type="entry name" value="ANK_REP_REGION"/>
    <property type="match status" value="2"/>
</dbReference>
<dbReference type="Gene3D" id="3.30.70.2240">
    <property type="entry name" value="KRIT, N-terminal Nudix domain, NPxY motif-rich region"/>
    <property type="match status" value="1"/>
</dbReference>
<dbReference type="OrthoDB" id="194358at2759"/>
<gene>
    <name evidence="3" type="ORF">SPHA_58144</name>
</gene>
<comment type="caution">
    <text evidence="3">The sequence shown here is derived from an EMBL/GenBank/DDBJ whole genome shotgun (WGS) entry which is preliminary data.</text>
</comment>
<dbReference type="GO" id="GO:0005886">
    <property type="term" value="C:plasma membrane"/>
    <property type="evidence" value="ECO:0007669"/>
    <property type="project" value="TreeGrafter"/>
</dbReference>
<evidence type="ECO:0000313" key="4">
    <source>
        <dbReference type="Proteomes" id="UP000597762"/>
    </source>
</evidence>
<keyword evidence="1" id="KW-0040">ANK repeat</keyword>
<dbReference type="InterPro" id="IPR032022">
    <property type="entry name" value="NUDIX"/>
</dbReference>
<accession>A0A812DT74</accession>
<dbReference type="PANTHER" id="PTHR13283:SF11">
    <property type="entry name" value="KREV INTERACTION TRAPPED PROTEIN 1"/>
    <property type="match status" value="1"/>
</dbReference>
<evidence type="ECO:0000313" key="3">
    <source>
        <dbReference type="EMBL" id="CAE1305775.1"/>
    </source>
</evidence>
<name>A0A812DT74_ACAPH</name>
<feature type="domain" description="KRIT N-terminal NPxY motif-rich region" evidence="2">
    <location>
        <begin position="24"/>
        <end position="117"/>
    </location>
</feature>
<sequence>MTGEKSGGIKGERALPVQLSRDSLSYKDNYSGMGLYCVPLSHKYNINKSSNTHVAFFSLDDVHNGNSKFTCTQSTLTLLFILKKWLAEKHMQDGSIQCMFRIRAEYRISVCINNPVFIPRSKEQTSIDGRNTANFDALTKMLAIEKCDTVVMNPLFGSGLPYNAKTNIMVSNIYWGRGVPDYAKIISYHQASMESKRGMDPVWARNYPIHKCAYEGDVAGITARLSQFSHSMKDDKSASPIHYAAWKGHTEAVVALLKAGCSPNITNKDLQTPLHIAAIRGHPQVVNVLLEDSDIDVNPQDKNKKTPHDLCSKETRPEFLKAANLLSVAMNRPSQKIEIHLMDGGKKTLNLTAGDNTTVNHFKEQMLRNLMVYSFTHTSLPICMDTCSSFALIIGIACGCHHSYLNTALYGTDSTTCPVSILHISVCRNSLQLKLRVFFLVFHFQHLSNW</sequence>
<dbReference type="InterPro" id="IPR043058">
    <property type="entry name" value="NUDIX_sf"/>
</dbReference>
<dbReference type="Gene3D" id="1.25.40.20">
    <property type="entry name" value="Ankyrin repeat-containing domain"/>
    <property type="match status" value="1"/>
</dbReference>